<dbReference type="SUPFAM" id="SSF56801">
    <property type="entry name" value="Acetyl-CoA synthetase-like"/>
    <property type="match status" value="1"/>
</dbReference>
<feature type="non-terminal residue" evidence="1">
    <location>
        <position position="182"/>
    </location>
</feature>
<gene>
    <name evidence="1" type="ORF">PAXRUDRAFT_459999</name>
</gene>
<proteinExistence type="predicted"/>
<keyword evidence="2" id="KW-1185">Reference proteome</keyword>
<reference evidence="1 2" key="1">
    <citation type="submission" date="2014-04" db="EMBL/GenBank/DDBJ databases">
        <authorList>
            <consortium name="DOE Joint Genome Institute"/>
            <person name="Kuo A."/>
            <person name="Kohler A."/>
            <person name="Jargeat P."/>
            <person name="Nagy L.G."/>
            <person name="Floudas D."/>
            <person name="Copeland A."/>
            <person name="Barry K.W."/>
            <person name="Cichocki N."/>
            <person name="Veneault-Fourrey C."/>
            <person name="LaButti K."/>
            <person name="Lindquist E.A."/>
            <person name="Lipzen A."/>
            <person name="Lundell T."/>
            <person name="Morin E."/>
            <person name="Murat C."/>
            <person name="Sun H."/>
            <person name="Tunlid A."/>
            <person name="Henrissat B."/>
            <person name="Grigoriev I.V."/>
            <person name="Hibbett D.S."/>
            <person name="Martin F."/>
            <person name="Nordberg H.P."/>
            <person name="Cantor M.N."/>
            <person name="Hua S.X."/>
        </authorList>
    </citation>
    <scope>NUCLEOTIDE SEQUENCE [LARGE SCALE GENOMIC DNA]</scope>
    <source>
        <strain evidence="1 2">Ve08.2h10</strain>
    </source>
</reference>
<evidence type="ECO:0000313" key="2">
    <source>
        <dbReference type="Proteomes" id="UP000054538"/>
    </source>
</evidence>
<dbReference type="OrthoDB" id="2692782at2759"/>
<dbReference type="AlphaFoldDB" id="A0A0D0DEF1"/>
<dbReference type="Proteomes" id="UP000054538">
    <property type="component" value="Unassembled WGS sequence"/>
</dbReference>
<dbReference type="InParanoid" id="A0A0D0DEF1"/>
<evidence type="ECO:0008006" key="3">
    <source>
        <dbReference type="Google" id="ProtNLM"/>
    </source>
</evidence>
<reference evidence="2" key="2">
    <citation type="submission" date="2015-01" db="EMBL/GenBank/DDBJ databases">
        <title>Evolutionary Origins and Diversification of the Mycorrhizal Mutualists.</title>
        <authorList>
            <consortium name="DOE Joint Genome Institute"/>
            <consortium name="Mycorrhizal Genomics Consortium"/>
            <person name="Kohler A."/>
            <person name="Kuo A."/>
            <person name="Nagy L.G."/>
            <person name="Floudas D."/>
            <person name="Copeland A."/>
            <person name="Barry K.W."/>
            <person name="Cichocki N."/>
            <person name="Veneault-Fourrey C."/>
            <person name="LaButti K."/>
            <person name="Lindquist E.A."/>
            <person name="Lipzen A."/>
            <person name="Lundell T."/>
            <person name="Morin E."/>
            <person name="Murat C."/>
            <person name="Riley R."/>
            <person name="Ohm R."/>
            <person name="Sun H."/>
            <person name="Tunlid A."/>
            <person name="Henrissat B."/>
            <person name="Grigoriev I.V."/>
            <person name="Hibbett D.S."/>
            <person name="Martin F."/>
        </authorList>
    </citation>
    <scope>NUCLEOTIDE SEQUENCE [LARGE SCALE GENOMIC DNA]</scope>
    <source>
        <strain evidence="2">Ve08.2h10</strain>
    </source>
</reference>
<dbReference type="HOGENOM" id="CLU_1485452_0_0_1"/>
<dbReference type="InterPro" id="IPR042099">
    <property type="entry name" value="ANL_N_sf"/>
</dbReference>
<sequence>MTPVAVTPVAPVDIICDLKSTERATEYSPVTLLDVFSRAVSQYPNHELSFITSSAHDSTIHTKTFAEFNQHVHALAQAMRAWGKPTGSVIVVYLTEHEDNMAAVWASLLAGYVPCLQPALSAQQAHKEGHVAHIKNLFSSATWLTNESGAEQVQSISGLDIHLLSTLQTSAGASEDFQAHQP</sequence>
<protein>
    <recommendedName>
        <fullName evidence="3">AMP-dependent synthetase/ligase domain-containing protein</fullName>
    </recommendedName>
</protein>
<accession>A0A0D0DEF1</accession>
<dbReference type="EMBL" id="KN827798">
    <property type="protein sequence ID" value="KIK75875.1"/>
    <property type="molecule type" value="Genomic_DNA"/>
</dbReference>
<evidence type="ECO:0000313" key="1">
    <source>
        <dbReference type="EMBL" id="KIK75875.1"/>
    </source>
</evidence>
<name>A0A0D0DEF1_9AGAM</name>
<dbReference type="Gene3D" id="3.40.50.12780">
    <property type="entry name" value="N-terminal domain of ligase-like"/>
    <property type="match status" value="1"/>
</dbReference>
<organism evidence="1 2">
    <name type="scientific">Paxillus rubicundulus Ve08.2h10</name>
    <dbReference type="NCBI Taxonomy" id="930991"/>
    <lineage>
        <taxon>Eukaryota</taxon>
        <taxon>Fungi</taxon>
        <taxon>Dikarya</taxon>
        <taxon>Basidiomycota</taxon>
        <taxon>Agaricomycotina</taxon>
        <taxon>Agaricomycetes</taxon>
        <taxon>Agaricomycetidae</taxon>
        <taxon>Boletales</taxon>
        <taxon>Paxilineae</taxon>
        <taxon>Paxillaceae</taxon>
        <taxon>Paxillus</taxon>
    </lineage>
</organism>